<name>A0A221S3J0_9VIRU</name>
<dbReference type="SMART" id="SM00883">
    <property type="entry name" value="Cpn10"/>
    <property type="match status" value="1"/>
</dbReference>
<organism evidence="2">
    <name type="scientific">uncultured virus</name>
    <dbReference type="NCBI Taxonomy" id="340016"/>
    <lineage>
        <taxon>Viruses</taxon>
        <taxon>environmental samples</taxon>
    </lineage>
</organism>
<dbReference type="CDD" id="cd00320">
    <property type="entry name" value="cpn10"/>
    <property type="match status" value="1"/>
</dbReference>
<dbReference type="Pfam" id="PF00166">
    <property type="entry name" value="Cpn10"/>
    <property type="match status" value="1"/>
</dbReference>
<reference evidence="2" key="1">
    <citation type="submission" date="2016-03" db="EMBL/GenBank/DDBJ databases">
        <title>Novel chaperonins are prevalent in the virioplankton and link to viral biology and ecology.</title>
        <authorList>
            <person name="Marine R.L."/>
            <person name="Nasko D.J."/>
            <person name="Polson S.W."/>
            <person name="Wommack K.E."/>
        </authorList>
    </citation>
    <scope>NUCLEOTIDE SEQUENCE</scope>
</reference>
<dbReference type="InterPro" id="IPR037124">
    <property type="entry name" value="Chaperonin_GroES_sf"/>
</dbReference>
<dbReference type="InterPro" id="IPR011032">
    <property type="entry name" value="GroES-like_sf"/>
</dbReference>
<dbReference type="SUPFAM" id="SSF50129">
    <property type="entry name" value="GroES-like"/>
    <property type="match status" value="1"/>
</dbReference>
<dbReference type="GO" id="GO:0044183">
    <property type="term" value="F:protein folding chaperone"/>
    <property type="evidence" value="ECO:0007669"/>
    <property type="project" value="InterPro"/>
</dbReference>
<keyword evidence="1" id="KW-0143">Chaperone</keyword>
<sequence>MTKPKLIVPKHVWDGKQAEQKKQELEKIPEPTGFRIVLFPLRLQGKTKGGVLLTDDTIQESQITTNICKVLKVGPSAYKDKERFPDGPWCKKDDWVLITRYAGSRIKIDGGELRIINDDEVLAVVDDPRDILPANIL</sequence>
<dbReference type="EMBL" id="KU970914">
    <property type="protein sequence ID" value="ASN63508.1"/>
    <property type="molecule type" value="Genomic_DNA"/>
</dbReference>
<evidence type="ECO:0000256" key="1">
    <source>
        <dbReference type="ARBA" id="ARBA00023186"/>
    </source>
</evidence>
<evidence type="ECO:0000313" key="2">
    <source>
        <dbReference type="EMBL" id="ASN63508.1"/>
    </source>
</evidence>
<proteinExistence type="predicted"/>
<accession>A0A221S3J0</accession>
<dbReference type="GO" id="GO:0005524">
    <property type="term" value="F:ATP binding"/>
    <property type="evidence" value="ECO:0007669"/>
    <property type="project" value="InterPro"/>
</dbReference>
<dbReference type="Gene3D" id="2.30.33.40">
    <property type="entry name" value="GroES chaperonin"/>
    <property type="match status" value="1"/>
</dbReference>
<dbReference type="InterPro" id="IPR020818">
    <property type="entry name" value="Chaperonin_GroES"/>
</dbReference>
<protein>
    <submittedName>
        <fullName evidence="2">Co-chaperonin GroES</fullName>
    </submittedName>
</protein>
<gene>
    <name evidence="2" type="primary">groES</name>
</gene>